<accession>A0ABC9VYP6</accession>
<organism evidence="1 2">
    <name type="scientific">Grus japonensis</name>
    <name type="common">Japanese crane</name>
    <name type="synonym">Red-crowned crane</name>
    <dbReference type="NCBI Taxonomy" id="30415"/>
    <lineage>
        <taxon>Eukaryota</taxon>
        <taxon>Metazoa</taxon>
        <taxon>Chordata</taxon>
        <taxon>Craniata</taxon>
        <taxon>Vertebrata</taxon>
        <taxon>Euteleostomi</taxon>
        <taxon>Archelosauria</taxon>
        <taxon>Archosauria</taxon>
        <taxon>Dinosauria</taxon>
        <taxon>Saurischia</taxon>
        <taxon>Theropoda</taxon>
        <taxon>Coelurosauria</taxon>
        <taxon>Aves</taxon>
        <taxon>Neognathae</taxon>
        <taxon>Neoaves</taxon>
        <taxon>Gruiformes</taxon>
        <taxon>Gruidae</taxon>
        <taxon>Grus</taxon>
    </lineage>
</organism>
<dbReference type="EMBL" id="BAAFJT010000001">
    <property type="protein sequence ID" value="GAB0178323.1"/>
    <property type="molecule type" value="Genomic_DNA"/>
</dbReference>
<proteinExistence type="predicted"/>
<evidence type="ECO:0000313" key="2">
    <source>
        <dbReference type="Proteomes" id="UP001623348"/>
    </source>
</evidence>
<keyword evidence="2" id="KW-1185">Reference proteome</keyword>
<dbReference type="AlphaFoldDB" id="A0ABC9VYP6"/>
<protein>
    <submittedName>
        <fullName evidence="1">Uncharacterized protein</fullName>
    </submittedName>
</protein>
<evidence type="ECO:0000313" key="1">
    <source>
        <dbReference type="EMBL" id="GAB0178323.1"/>
    </source>
</evidence>
<gene>
    <name evidence="1" type="ORF">GRJ2_000297600</name>
</gene>
<name>A0ABC9VYP6_GRUJA</name>
<sequence>MGRGNPKHNYRLGREWIENSPEEKDLGLLVDKKVNMTQQCAFAAQKANRHALPGGLFCGLWAIGELEGLGSPYPD</sequence>
<comment type="caution">
    <text evidence="1">The sequence shown here is derived from an EMBL/GenBank/DDBJ whole genome shotgun (WGS) entry which is preliminary data.</text>
</comment>
<dbReference type="Proteomes" id="UP001623348">
    <property type="component" value="Unassembled WGS sequence"/>
</dbReference>
<reference evidence="1 2" key="1">
    <citation type="submission" date="2024-06" db="EMBL/GenBank/DDBJ databases">
        <title>The draft genome of Grus japonensis, version 3.</title>
        <authorList>
            <person name="Nabeshima K."/>
            <person name="Suzuki S."/>
            <person name="Onuma M."/>
        </authorList>
    </citation>
    <scope>NUCLEOTIDE SEQUENCE [LARGE SCALE GENOMIC DNA]</scope>
    <source>
        <strain evidence="1 2">451A</strain>
    </source>
</reference>